<reference evidence="2 3" key="1">
    <citation type="journal article" date="2015" name="Nature">
        <title>rRNA introns, odd ribosomes, and small enigmatic genomes across a large radiation of phyla.</title>
        <authorList>
            <person name="Brown C.T."/>
            <person name="Hug L.A."/>
            <person name="Thomas B.C."/>
            <person name="Sharon I."/>
            <person name="Castelle C.J."/>
            <person name="Singh A."/>
            <person name="Wilkins M.J."/>
            <person name="Williams K.H."/>
            <person name="Banfield J.F."/>
        </authorList>
    </citation>
    <scope>NUCLEOTIDE SEQUENCE [LARGE SCALE GENOMIC DNA]</scope>
</reference>
<dbReference type="Proteomes" id="UP000033947">
    <property type="component" value="Unassembled WGS sequence"/>
</dbReference>
<name>A0A0G0Y2E1_UNCKA</name>
<dbReference type="AlphaFoldDB" id="A0A0G0Y2E1"/>
<organism evidence="2 3">
    <name type="scientific">candidate division WWE3 bacterium GW2011_GWC2_41_23</name>
    <dbReference type="NCBI Taxonomy" id="1619123"/>
    <lineage>
        <taxon>Bacteria</taxon>
        <taxon>Katanobacteria</taxon>
    </lineage>
</organism>
<keyword evidence="1" id="KW-1133">Transmembrane helix</keyword>
<dbReference type="Pfam" id="PF06037">
    <property type="entry name" value="DUF922"/>
    <property type="match status" value="1"/>
</dbReference>
<evidence type="ECO:0000313" key="3">
    <source>
        <dbReference type="Proteomes" id="UP000033947"/>
    </source>
</evidence>
<evidence type="ECO:0000313" key="2">
    <source>
        <dbReference type="EMBL" id="KKS03606.1"/>
    </source>
</evidence>
<dbReference type="InterPro" id="IPR010321">
    <property type="entry name" value="DUF922"/>
</dbReference>
<keyword evidence="1" id="KW-0472">Membrane</keyword>
<gene>
    <name evidence="2" type="ORF">UU55_C0001G0067</name>
</gene>
<protein>
    <recommendedName>
        <fullName evidence="4">DUF922 domain-containing protein</fullName>
    </recommendedName>
</protein>
<comment type="caution">
    <text evidence="2">The sequence shown here is derived from an EMBL/GenBank/DDBJ whole genome shotgun (WGS) entry which is preliminary data.</text>
</comment>
<evidence type="ECO:0008006" key="4">
    <source>
        <dbReference type="Google" id="ProtNLM"/>
    </source>
</evidence>
<keyword evidence="1" id="KW-0812">Transmembrane</keyword>
<feature type="transmembrane region" description="Helical" evidence="1">
    <location>
        <begin position="6"/>
        <end position="28"/>
    </location>
</feature>
<accession>A0A0G0Y2E1</accession>
<sequence>MANVKVFVTVLLILIVFGVAGLAAYIYISLLPISDDVITQVKNVEESVQKRLLPQPITQYKEPEEPKHGYQAGPVVKIRNESYFVSGNDREVLCDKIDTEERRVEEDRVQLGYINSTMRYEYYPTLTSKGYTIGDFTVTTDSVITVPQWTSSGGASEDTKNDWRRFKDAVVAHENEHQRILVKNATEFVNTLNNLGDYPTETALNSEVESLYADAFNKLREEQESFDEDYDNEPFQHFCENH</sequence>
<evidence type="ECO:0000256" key="1">
    <source>
        <dbReference type="SAM" id="Phobius"/>
    </source>
</evidence>
<proteinExistence type="predicted"/>
<dbReference type="EMBL" id="LCBB01000001">
    <property type="protein sequence ID" value="KKS03606.1"/>
    <property type="molecule type" value="Genomic_DNA"/>
</dbReference>